<keyword evidence="7" id="KW-1185">Reference proteome</keyword>
<evidence type="ECO:0000256" key="5">
    <source>
        <dbReference type="SAM" id="Phobius"/>
    </source>
</evidence>
<evidence type="ECO:0000313" key="7">
    <source>
        <dbReference type="Proteomes" id="UP001055153"/>
    </source>
</evidence>
<evidence type="ECO:0000256" key="2">
    <source>
        <dbReference type="ARBA" id="ARBA00022692"/>
    </source>
</evidence>
<feature type="transmembrane region" description="Helical" evidence="5">
    <location>
        <begin position="42"/>
        <end position="64"/>
    </location>
</feature>
<evidence type="ECO:0000256" key="4">
    <source>
        <dbReference type="ARBA" id="ARBA00023136"/>
    </source>
</evidence>
<dbReference type="EMBL" id="BPQQ01000011">
    <property type="protein sequence ID" value="GJD99196.1"/>
    <property type="molecule type" value="Genomic_DNA"/>
</dbReference>
<comment type="caution">
    <text evidence="6">The sequence shown here is derived from an EMBL/GenBank/DDBJ whole genome shotgun (WGS) entry which is preliminary data.</text>
</comment>
<evidence type="ECO:0000313" key="6">
    <source>
        <dbReference type="EMBL" id="GJD99196.1"/>
    </source>
</evidence>
<evidence type="ECO:0000256" key="1">
    <source>
        <dbReference type="ARBA" id="ARBA00004141"/>
    </source>
</evidence>
<dbReference type="PANTHER" id="PTHR30249:SF0">
    <property type="entry name" value="PLASTIDAL GLYCOLATE_GLYCERATE TRANSLOCATOR 1, CHLOROPLASTIC"/>
    <property type="match status" value="1"/>
</dbReference>
<dbReference type="PANTHER" id="PTHR30249">
    <property type="entry name" value="PUTATIVE SEROTONIN TRANSPORTER"/>
    <property type="match status" value="1"/>
</dbReference>
<reference evidence="6" key="2">
    <citation type="submission" date="2021-08" db="EMBL/GenBank/DDBJ databases">
        <authorList>
            <person name="Tani A."/>
            <person name="Ola A."/>
            <person name="Ogura Y."/>
            <person name="Katsura K."/>
            <person name="Hayashi T."/>
        </authorList>
    </citation>
    <scope>NUCLEOTIDE SEQUENCE</scope>
    <source>
        <strain evidence="6">DSM 17168</strain>
    </source>
</reference>
<feature type="transmembrane region" description="Helical" evidence="5">
    <location>
        <begin position="70"/>
        <end position="90"/>
    </location>
</feature>
<organism evidence="6 7">
    <name type="scientific">Methylobacterium isbiliense</name>
    <dbReference type="NCBI Taxonomy" id="315478"/>
    <lineage>
        <taxon>Bacteria</taxon>
        <taxon>Pseudomonadati</taxon>
        <taxon>Pseudomonadota</taxon>
        <taxon>Alphaproteobacteria</taxon>
        <taxon>Hyphomicrobiales</taxon>
        <taxon>Methylobacteriaceae</taxon>
        <taxon>Methylobacterium</taxon>
    </lineage>
</organism>
<dbReference type="Pfam" id="PF04172">
    <property type="entry name" value="LrgB"/>
    <property type="match status" value="1"/>
</dbReference>
<dbReference type="Proteomes" id="UP001055153">
    <property type="component" value="Unassembled WGS sequence"/>
</dbReference>
<dbReference type="RefSeq" id="WP_238234084.1">
    <property type="nucleotide sequence ID" value="NZ_BPQQ01000011.1"/>
</dbReference>
<accession>A0ABQ4S8A0</accession>
<feature type="transmembrane region" description="Helical" evidence="5">
    <location>
        <begin position="12"/>
        <end position="30"/>
    </location>
</feature>
<keyword evidence="3 5" id="KW-1133">Transmembrane helix</keyword>
<reference evidence="6" key="1">
    <citation type="journal article" date="2021" name="Front. Microbiol.">
        <title>Comprehensive Comparative Genomics and Phenotyping of Methylobacterium Species.</title>
        <authorList>
            <person name="Alessa O."/>
            <person name="Ogura Y."/>
            <person name="Fujitani Y."/>
            <person name="Takami H."/>
            <person name="Hayashi T."/>
            <person name="Sahin N."/>
            <person name="Tani A."/>
        </authorList>
    </citation>
    <scope>NUCLEOTIDE SEQUENCE</scope>
    <source>
        <strain evidence="6">DSM 17168</strain>
    </source>
</reference>
<comment type="subcellular location">
    <subcellularLocation>
        <location evidence="1">Membrane</location>
        <topology evidence="1">Multi-pass membrane protein</topology>
    </subcellularLocation>
</comment>
<keyword evidence="4 5" id="KW-0472">Membrane</keyword>
<name>A0ABQ4S8A0_9HYPH</name>
<evidence type="ECO:0000256" key="3">
    <source>
        <dbReference type="ARBA" id="ARBA00022989"/>
    </source>
</evidence>
<feature type="transmembrane region" description="Helical" evidence="5">
    <location>
        <begin position="214"/>
        <end position="238"/>
    </location>
</feature>
<dbReference type="InterPro" id="IPR007300">
    <property type="entry name" value="CidB/LrgB"/>
</dbReference>
<gene>
    <name evidence="6" type="primary">yohK_2</name>
    <name evidence="6" type="ORF">GMJLKIPL_1112</name>
</gene>
<sequence length="239" mass="24430">MLQLDPTAWQSIVQHPAMAIGLTVTAFFLAIRLQRLARGSVLLNPTLVAIVITATGLQAFGVGYDTYMRGAGFMHFLLGPAVVVLAIPLYRQTPLILSSKRLLGASLAVGLPVGIVSAVGIAWALGATTETILTLAPKGATSGISIGVSEKIGGIPVLTAVLVICTGVSGAIVGPPIMRVLGVTDHRVFGVTMGISAHGQGIAESFKLSEVAGAFAGLGMALNGVLTAMVIPISLTLLR</sequence>
<keyword evidence="2 5" id="KW-0812">Transmembrane</keyword>
<protein>
    <submittedName>
        <fullName evidence="6">Inner membrane protein YohK</fullName>
    </submittedName>
</protein>
<feature type="transmembrane region" description="Helical" evidence="5">
    <location>
        <begin position="102"/>
        <end position="125"/>
    </location>
</feature>
<proteinExistence type="predicted"/>